<keyword evidence="4 8" id="KW-0812">Transmembrane</keyword>
<dbReference type="Proteomes" id="UP000193944">
    <property type="component" value="Unassembled WGS sequence"/>
</dbReference>
<evidence type="ECO:0000256" key="7">
    <source>
        <dbReference type="ARBA" id="ARBA00023136"/>
    </source>
</evidence>
<reference evidence="9 10" key="1">
    <citation type="submission" date="2016-08" db="EMBL/GenBank/DDBJ databases">
        <title>A Parts List for Fungal Cellulosomes Revealed by Comparative Genomics.</title>
        <authorList>
            <consortium name="DOE Joint Genome Institute"/>
            <person name="Haitjema C.H."/>
            <person name="Gilmore S.P."/>
            <person name="Henske J.K."/>
            <person name="Solomon K.V."/>
            <person name="De Groot R."/>
            <person name="Kuo A."/>
            <person name="Mondo S.J."/>
            <person name="Salamov A.A."/>
            <person name="Labutti K."/>
            <person name="Zhao Z."/>
            <person name="Chiniquy J."/>
            <person name="Barry K."/>
            <person name="Brewer H.M."/>
            <person name="Purvine S.O."/>
            <person name="Wright A.T."/>
            <person name="Boxma B."/>
            <person name="Van Alen T."/>
            <person name="Hackstein J.H."/>
            <person name="Baker S.E."/>
            <person name="Grigoriev I.V."/>
            <person name="O'Malley M.A."/>
        </authorList>
    </citation>
    <scope>NUCLEOTIDE SEQUENCE [LARGE SCALE GENOMIC DNA]</scope>
    <source>
        <strain evidence="9 10">S4</strain>
    </source>
</reference>
<feature type="transmembrane region" description="Helical" evidence="8">
    <location>
        <begin position="216"/>
        <end position="237"/>
    </location>
</feature>
<dbReference type="PANTHER" id="PTHR33281">
    <property type="entry name" value="UPF0187 PROTEIN YNEE"/>
    <property type="match status" value="1"/>
</dbReference>
<organism evidence="9 10">
    <name type="scientific">Anaeromyces robustus</name>
    <dbReference type="NCBI Taxonomy" id="1754192"/>
    <lineage>
        <taxon>Eukaryota</taxon>
        <taxon>Fungi</taxon>
        <taxon>Fungi incertae sedis</taxon>
        <taxon>Chytridiomycota</taxon>
        <taxon>Chytridiomycota incertae sedis</taxon>
        <taxon>Neocallimastigomycetes</taxon>
        <taxon>Neocallimastigales</taxon>
        <taxon>Neocallimastigaceae</taxon>
        <taxon>Anaeromyces</taxon>
    </lineage>
</organism>
<dbReference type="EMBL" id="MCFG01000213">
    <property type="protein sequence ID" value="ORX78351.1"/>
    <property type="molecule type" value="Genomic_DNA"/>
</dbReference>
<dbReference type="AlphaFoldDB" id="A0A1Y1WXS3"/>
<dbReference type="PANTHER" id="PTHR33281:SF19">
    <property type="entry name" value="VOLTAGE-DEPENDENT ANION CHANNEL-FORMING PROTEIN YNEE"/>
    <property type="match status" value="1"/>
</dbReference>
<protein>
    <submittedName>
        <fullName evidence="9">UPF0187-domain-containing protein</fullName>
    </submittedName>
</protein>
<keyword evidence="10" id="KW-1185">Reference proteome</keyword>
<evidence type="ECO:0000256" key="1">
    <source>
        <dbReference type="ARBA" id="ARBA00004651"/>
    </source>
</evidence>
<comment type="subcellular location">
    <subcellularLocation>
        <location evidence="1">Cell membrane</location>
        <topology evidence="1">Multi-pass membrane protein</topology>
    </subcellularLocation>
</comment>
<keyword evidence="6" id="KW-0406">Ion transport</keyword>
<dbReference type="GO" id="GO:0005886">
    <property type="term" value="C:plasma membrane"/>
    <property type="evidence" value="ECO:0007669"/>
    <property type="project" value="UniProtKB-SubCell"/>
</dbReference>
<comment type="caution">
    <text evidence="9">The sequence shown here is derived from an EMBL/GenBank/DDBJ whole genome shotgun (WGS) entry which is preliminary data.</text>
</comment>
<feature type="non-terminal residue" evidence="9">
    <location>
        <position position="300"/>
    </location>
</feature>
<dbReference type="InterPro" id="IPR044669">
    <property type="entry name" value="YneE/VCCN1/2-like"/>
</dbReference>
<name>A0A1Y1WXS3_9FUNG</name>
<evidence type="ECO:0000256" key="5">
    <source>
        <dbReference type="ARBA" id="ARBA00022989"/>
    </source>
</evidence>
<dbReference type="GO" id="GO:0005254">
    <property type="term" value="F:chloride channel activity"/>
    <property type="evidence" value="ECO:0007669"/>
    <property type="project" value="InterPro"/>
</dbReference>
<feature type="transmembrane region" description="Helical" evidence="8">
    <location>
        <begin position="42"/>
        <end position="62"/>
    </location>
</feature>
<evidence type="ECO:0000256" key="2">
    <source>
        <dbReference type="ARBA" id="ARBA00022448"/>
    </source>
</evidence>
<accession>A0A1Y1WXS3</accession>
<feature type="transmembrane region" description="Helical" evidence="8">
    <location>
        <begin position="12"/>
        <end position="30"/>
    </location>
</feature>
<reference evidence="9 10" key="2">
    <citation type="submission" date="2016-08" db="EMBL/GenBank/DDBJ databases">
        <title>Pervasive Adenine N6-methylation of Active Genes in Fungi.</title>
        <authorList>
            <consortium name="DOE Joint Genome Institute"/>
            <person name="Mondo S.J."/>
            <person name="Dannebaum R.O."/>
            <person name="Kuo R.C."/>
            <person name="Labutti K."/>
            <person name="Haridas S."/>
            <person name="Kuo A."/>
            <person name="Salamov A."/>
            <person name="Ahrendt S.R."/>
            <person name="Lipzen A."/>
            <person name="Sullivan W."/>
            <person name="Andreopoulos W.B."/>
            <person name="Clum A."/>
            <person name="Lindquist E."/>
            <person name="Daum C."/>
            <person name="Ramamoorthy G.K."/>
            <person name="Gryganskyi A."/>
            <person name="Culley D."/>
            <person name="Magnuson J.K."/>
            <person name="James T.Y."/>
            <person name="O'Malley M.A."/>
            <person name="Stajich J.E."/>
            <person name="Spatafora J.W."/>
            <person name="Visel A."/>
            <person name="Grigoriev I.V."/>
        </authorList>
    </citation>
    <scope>NUCLEOTIDE SEQUENCE [LARGE SCALE GENOMIC DNA]</scope>
    <source>
        <strain evidence="9 10">S4</strain>
    </source>
</reference>
<dbReference type="STRING" id="1754192.A0A1Y1WXS3"/>
<evidence type="ECO:0000313" key="9">
    <source>
        <dbReference type="EMBL" id="ORX78351.1"/>
    </source>
</evidence>
<evidence type="ECO:0000256" key="3">
    <source>
        <dbReference type="ARBA" id="ARBA00022475"/>
    </source>
</evidence>
<sequence>VYKLKKSVIPKIYFPVILVTTWSVALKIFYDYYKDSDFIKYMYFPPSLLTYLGLVLSLLLVFRNNSAYDRFYEGRKAWGAILNNARNLSRHVWICIDIDESDPLKDEKLNLKKGVMRLIIALAISIRHSLRGEYGWDYDDLSELVKHVPRFNSLFTTAPVEVLKVLPLEIAYHIEGFLFTQKGIPTPMLNQSFTSLKAIIDNFTTCERILNSPIPVIYGIHIKHALLIYLLTLPLQIIPSCSWATVFIAFLTSFTLFGIEAISSEIENPFGRDRNDLKLDDFCQQVSDEINGMMKYFPSS</sequence>
<proteinExistence type="predicted"/>
<evidence type="ECO:0000256" key="6">
    <source>
        <dbReference type="ARBA" id="ARBA00023065"/>
    </source>
</evidence>
<dbReference type="Pfam" id="PF25539">
    <property type="entry name" value="Bestrophin_2"/>
    <property type="match status" value="1"/>
</dbReference>
<gene>
    <name evidence="9" type="ORF">BCR32DRAFT_186497</name>
</gene>
<keyword evidence="3" id="KW-1003">Cell membrane</keyword>
<evidence type="ECO:0000256" key="4">
    <source>
        <dbReference type="ARBA" id="ARBA00022692"/>
    </source>
</evidence>
<keyword evidence="2" id="KW-0813">Transport</keyword>
<dbReference type="OrthoDB" id="1368at2759"/>
<keyword evidence="5 8" id="KW-1133">Transmembrane helix</keyword>
<evidence type="ECO:0000256" key="8">
    <source>
        <dbReference type="SAM" id="Phobius"/>
    </source>
</evidence>
<evidence type="ECO:0000313" key="10">
    <source>
        <dbReference type="Proteomes" id="UP000193944"/>
    </source>
</evidence>
<feature type="non-terminal residue" evidence="9">
    <location>
        <position position="1"/>
    </location>
</feature>
<keyword evidence="7 8" id="KW-0472">Membrane</keyword>